<dbReference type="EMBL" id="SRPO01000027">
    <property type="protein sequence ID" value="KAG5947168.1"/>
    <property type="molecule type" value="Genomic_DNA"/>
</dbReference>
<evidence type="ECO:0008006" key="5">
    <source>
        <dbReference type="Google" id="ProtNLM"/>
    </source>
</evidence>
<keyword evidence="2" id="KW-0812">Transmembrane</keyword>
<dbReference type="PANTHER" id="PTHR33365:SF7">
    <property type="entry name" value="TAT PATHWAY SIGNAL SEQUENCE"/>
    <property type="match status" value="1"/>
</dbReference>
<dbReference type="InterPro" id="IPR021765">
    <property type="entry name" value="UstYa-like"/>
</dbReference>
<keyword evidence="2" id="KW-0472">Membrane</keyword>
<protein>
    <recommendedName>
        <fullName evidence="5">Tat pathway signal sequence protein</fullName>
    </recommendedName>
</protein>
<comment type="similarity">
    <text evidence="1">Belongs to the ustYa family.</text>
</comment>
<evidence type="ECO:0000256" key="2">
    <source>
        <dbReference type="SAM" id="Phobius"/>
    </source>
</evidence>
<accession>A0A9P7SKS7</accession>
<dbReference type="Pfam" id="PF11807">
    <property type="entry name" value="UstYa"/>
    <property type="match status" value="1"/>
</dbReference>
<dbReference type="Proteomes" id="UP000706124">
    <property type="component" value="Unassembled WGS sequence"/>
</dbReference>
<dbReference type="GO" id="GO:0043386">
    <property type="term" value="P:mycotoxin biosynthetic process"/>
    <property type="evidence" value="ECO:0007669"/>
    <property type="project" value="InterPro"/>
</dbReference>
<dbReference type="OrthoDB" id="3687641at2759"/>
<keyword evidence="4" id="KW-1185">Reference proteome</keyword>
<dbReference type="PANTHER" id="PTHR33365">
    <property type="entry name" value="YALI0B05434P"/>
    <property type="match status" value="1"/>
</dbReference>
<feature type="transmembrane region" description="Helical" evidence="2">
    <location>
        <begin position="47"/>
        <end position="72"/>
    </location>
</feature>
<sequence>MDELPALKKTDGLDDYMPVNVSSEGENEDDSLINHIRRPVTPRMSRAYSYTIRITVALLYSISLITGTSWWWKRERLHGPGVTSSPLTPHIHYEEKFFPKMDTHKFSIMGAPSPELDAKWEELTQFFFTEYPYKDMKELGREKEAIQLPNGNFMVLYTVNHLLHCLKRLHHSRHPDYYYPNMTEKEKIKGNKHDMHCLEDLVQEVLCHADTAPYTTRWYQKDPRPTGNGNIAHECVNWDMLAAEFKRKHVNPWEPGLLIHPILGPVVPDGKSTIFPDRVGFPEGFLHVGETEEKYEKKNHRVGTSTGRDP</sequence>
<keyword evidence="2" id="KW-1133">Transmembrane helix</keyword>
<proteinExistence type="inferred from homology"/>
<evidence type="ECO:0000256" key="1">
    <source>
        <dbReference type="ARBA" id="ARBA00035112"/>
    </source>
</evidence>
<reference evidence="3 4" key="1">
    <citation type="journal article" date="2020" name="bioRxiv">
        <title>Whole genome comparisons of ergot fungi reveals the divergence and evolution of species within the genus Claviceps are the result of varying mechanisms driving genome evolution and host range expansion.</title>
        <authorList>
            <person name="Wyka S.A."/>
            <person name="Mondo S.J."/>
            <person name="Liu M."/>
            <person name="Dettman J."/>
            <person name="Nalam V."/>
            <person name="Broders K.D."/>
        </authorList>
    </citation>
    <scope>NUCLEOTIDE SEQUENCE [LARGE SCALE GENOMIC DNA]</scope>
    <source>
        <strain evidence="3 4">CCC 1485</strain>
    </source>
</reference>
<comment type="caution">
    <text evidence="3">The sequence shown here is derived from an EMBL/GenBank/DDBJ whole genome shotgun (WGS) entry which is preliminary data.</text>
</comment>
<dbReference type="AlphaFoldDB" id="A0A9P7SKS7"/>
<evidence type="ECO:0000313" key="4">
    <source>
        <dbReference type="Proteomes" id="UP000706124"/>
    </source>
</evidence>
<organism evidence="3 4">
    <name type="scientific">Claviceps pazoutovae</name>
    <dbReference type="NCBI Taxonomy" id="1649127"/>
    <lineage>
        <taxon>Eukaryota</taxon>
        <taxon>Fungi</taxon>
        <taxon>Dikarya</taxon>
        <taxon>Ascomycota</taxon>
        <taxon>Pezizomycotina</taxon>
        <taxon>Sordariomycetes</taxon>
        <taxon>Hypocreomycetidae</taxon>
        <taxon>Hypocreales</taxon>
        <taxon>Clavicipitaceae</taxon>
        <taxon>Claviceps</taxon>
    </lineage>
</organism>
<evidence type="ECO:0000313" key="3">
    <source>
        <dbReference type="EMBL" id="KAG5947168.1"/>
    </source>
</evidence>
<gene>
    <name evidence="3" type="ORF">E4U60_003327</name>
</gene>
<name>A0A9P7SKS7_9HYPO</name>